<name>A0A081A3R4_PHYNI</name>
<accession>A0A081A3R4</accession>
<reference evidence="1 2" key="1">
    <citation type="submission" date="2013-11" db="EMBL/GenBank/DDBJ databases">
        <title>The Genome Sequence of Phytophthora parasitica P1976.</title>
        <authorList>
            <consortium name="The Broad Institute Genomics Platform"/>
            <person name="Russ C."/>
            <person name="Tyler B."/>
            <person name="Panabieres F."/>
            <person name="Shan W."/>
            <person name="Tripathy S."/>
            <person name="Grunwald N."/>
            <person name="Machado M."/>
            <person name="Johnson C.S."/>
            <person name="Walker B."/>
            <person name="Young S."/>
            <person name="Zeng Q."/>
            <person name="Gargeya S."/>
            <person name="Fitzgerald M."/>
            <person name="Haas B."/>
            <person name="Abouelleil A."/>
            <person name="Allen A.W."/>
            <person name="Alvarado L."/>
            <person name="Arachchi H.M."/>
            <person name="Berlin A.M."/>
            <person name="Chapman S.B."/>
            <person name="Gainer-Dewar J."/>
            <person name="Goldberg J."/>
            <person name="Griggs A."/>
            <person name="Gujja S."/>
            <person name="Hansen M."/>
            <person name="Howarth C."/>
            <person name="Imamovic A."/>
            <person name="Ireland A."/>
            <person name="Larimer J."/>
            <person name="McCowan C."/>
            <person name="Murphy C."/>
            <person name="Pearson M."/>
            <person name="Poon T.W."/>
            <person name="Priest M."/>
            <person name="Roberts A."/>
            <person name="Saif S."/>
            <person name="Shea T."/>
            <person name="Sisk P."/>
            <person name="Sykes S."/>
            <person name="Wortman J."/>
            <person name="Nusbaum C."/>
            <person name="Birren B."/>
        </authorList>
    </citation>
    <scope>NUCLEOTIDE SEQUENCE [LARGE SCALE GENOMIC DNA]</scope>
    <source>
        <strain evidence="1 2">P1976</strain>
    </source>
</reference>
<evidence type="ECO:0000313" key="1">
    <source>
        <dbReference type="EMBL" id="ETO73525.1"/>
    </source>
</evidence>
<protein>
    <submittedName>
        <fullName evidence="1">Uncharacterized protein</fullName>
    </submittedName>
</protein>
<dbReference type="EMBL" id="ANJA01001872">
    <property type="protein sequence ID" value="ETO73525.1"/>
    <property type="molecule type" value="Genomic_DNA"/>
</dbReference>
<organism evidence="1 2">
    <name type="scientific">Phytophthora nicotianae P1976</name>
    <dbReference type="NCBI Taxonomy" id="1317066"/>
    <lineage>
        <taxon>Eukaryota</taxon>
        <taxon>Sar</taxon>
        <taxon>Stramenopiles</taxon>
        <taxon>Oomycota</taxon>
        <taxon>Peronosporomycetes</taxon>
        <taxon>Peronosporales</taxon>
        <taxon>Peronosporaceae</taxon>
        <taxon>Phytophthora</taxon>
    </lineage>
</organism>
<comment type="caution">
    <text evidence="1">The sequence shown here is derived from an EMBL/GenBank/DDBJ whole genome shotgun (WGS) entry which is preliminary data.</text>
</comment>
<dbReference type="AlphaFoldDB" id="A0A081A3R4"/>
<proteinExistence type="predicted"/>
<dbReference type="Proteomes" id="UP000028582">
    <property type="component" value="Unassembled WGS sequence"/>
</dbReference>
<sequence length="50" mass="6256">MISRVIQYLRNIVRVNRHRRQRPLPIRSSYYRQLTVRRASYTDINNKQIR</sequence>
<evidence type="ECO:0000313" key="2">
    <source>
        <dbReference type="Proteomes" id="UP000028582"/>
    </source>
</evidence>
<gene>
    <name evidence="1" type="ORF">F444_10533</name>
</gene>